<dbReference type="GO" id="GO:0016887">
    <property type="term" value="F:ATP hydrolysis activity"/>
    <property type="evidence" value="ECO:0007669"/>
    <property type="project" value="InterPro"/>
</dbReference>
<keyword evidence="7" id="KW-0175">Coiled coil</keyword>
<evidence type="ECO:0000259" key="9">
    <source>
        <dbReference type="PROSITE" id="PS50893"/>
    </source>
</evidence>
<dbReference type="InterPro" id="IPR039421">
    <property type="entry name" value="Type_1_exporter"/>
</dbReference>
<evidence type="ECO:0000313" key="11">
    <source>
        <dbReference type="EMBL" id="MSS62692.1"/>
    </source>
</evidence>
<dbReference type="AlphaFoldDB" id="A0A6L5XVE2"/>
<keyword evidence="12" id="KW-1185">Reference proteome</keyword>
<dbReference type="SUPFAM" id="SSF90123">
    <property type="entry name" value="ABC transporter transmembrane region"/>
    <property type="match status" value="1"/>
</dbReference>
<dbReference type="Gene3D" id="1.20.1560.10">
    <property type="entry name" value="ABC transporter type 1, transmembrane domain"/>
    <property type="match status" value="1"/>
</dbReference>
<dbReference type="Pfam" id="PF00005">
    <property type="entry name" value="ABC_tran"/>
    <property type="match status" value="1"/>
</dbReference>
<reference evidence="11 12" key="1">
    <citation type="submission" date="2019-08" db="EMBL/GenBank/DDBJ databases">
        <title>In-depth cultivation of the pig gut microbiome towards novel bacterial diversity and tailored functional studies.</title>
        <authorList>
            <person name="Wylensek D."/>
            <person name="Hitch T.C.A."/>
            <person name="Clavel T."/>
        </authorList>
    </citation>
    <scope>NUCLEOTIDE SEQUENCE [LARGE SCALE GENOMIC DNA]</scope>
    <source>
        <strain evidence="11 12">WCA-693-APC-MOT-I</strain>
    </source>
</reference>
<evidence type="ECO:0000313" key="12">
    <source>
        <dbReference type="Proteomes" id="UP000482209"/>
    </source>
</evidence>
<comment type="subcellular location">
    <subcellularLocation>
        <location evidence="1">Cell membrane</location>
        <topology evidence="1">Multi-pass membrane protein</topology>
    </subcellularLocation>
</comment>
<feature type="transmembrane region" description="Helical" evidence="8">
    <location>
        <begin position="21"/>
        <end position="42"/>
    </location>
</feature>
<dbReference type="InterPro" id="IPR003439">
    <property type="entry name" value="ABC_transporter-like_ATP-bd"/>
</dbReference>
<feature type="transmembrane region" description="Helical" evidence="8">
    <location>
        <begin position="163"/>
        <end position="184"/>
    </location>
</feature>
<evidence type="ECO:0000256" key="1">
    <source>
        <dbReference type="ARBA" id="ARBA00004651"/>
    </source>
</evidence>
<keyword evidence="6 8" id="KW-0472">Membrane</keyword>
<dbReference type="GO" id="GO:0015421">
    <property type="term" value="F:ABC-type oligopeptide transporter activity"/>
    <property type="evidence" value="ECO:0007669"/>
    <property type="project" value="TreeGrafter"/>
</dbReference>
<dbReference type="InterPro" id="IPR027417">
    <property type="entry name" value="P-loop_NTPase"/>
</dbReference>
<protein>
    <submittedName>
        <fullName evidence="11">ABC transporter ATP-binding protein</fullName>
    </submittedName>
</protein>
<evidence type="ECO:0000256" key="5">
    <source>
        <dbReference type="ARBA" id="ARBA00022989"/>
    </source>
</evidence>
<dbReference type="InterPro" id="IPR003593">
    <property type="entry name" value="AAA+_ATPase"/>
</dbReference>
<evidence type="ECO:0000256" key="8">
    <source>
        <dbReference type="SAM" id="Phobius"/>
    </source>
</evidence>
<feature type="domain" description="ABC transporter" evidence="9">
    <location>
        <begin position="341"/>
        <end position="554"/>
    </location>
</feature>
<feature type="transmembrane region" description="Helical" evidence="8">
    <location>
        <begin position="135"/>
        <end position="157"/>
    </location>
</feature>
<comment type="caution">
    <text evidence="11">The sequence shown here is derived from an EMBL/GenBank/DDBJ whole genome shotgun (WGS) entry which is preliminary data.</text>
</comment>
<dbReference type="GO" id="GO:0005886">
    <property type="term" value="C:plasma membrane"/>
    <property type="evidence" value="ECO:0007669"/>
    <property type="project" value="UniProtKB-SubCell"/>
</dbReference>
<evidence type="ECO:0000259" key="10">
    <source>
        <dbReference type="PROSITE" id="PS50929"/>
    </source>
</evidence>
<accession>A0A6L5XVE2</accession>
<name>A0A6L5XVE2_9FIRM</name>
<dbReference type="RefSeq" id="WP_154516578.1">
    <property type="nucleotide sequence ID" value="NZ_VUMT01000002.1"/>
</dbReference>
<dbReference type="Pfam" id="PF00664">
    <property type="entry name" value="ABC_membrane"/>
    <property type="match status" value="1"/>
</dbReference>
<dbReference type="InterPro" id="IPR011527">
    <property type="entry name" value="ABC1_TM_dom"/>
</dbReference>
<dbReference type="Gene3D" id="3.40.50.300">
    <property type="entry name" value="P-loop containing nucleotide triphosphate hydrolases"/>
    <property type="match status" value="1"/>
</dbReference>
<keyword evidence="2 8" id="KW-0812">Transmembrane</keyword>
<dbReference type="PROSITE" id="PS50893">
    <property type="entry name" value="ABC_TRANSPORTER_2"/>
    <property type="match status" value="1"/>
</dbReference>
<feature type="coiled-coil region" evidence="7">
    <location>
        <begin position="219"/>
        <end position="249"/>
    </location>
</feature>
<dbReference type="GO" id="GO:0005524">
    <property type="term" value="F:ATP binding"/>
    <property type="evidence" value="ECO:0007669"/>
    <property type="project" value="UniProtKB-KW"/>
</dbReference>
<keyword evidence="3" id="KW-0547">Nucleotide-binding</keyword>
<evidence type="ECO:0000256" key="4">
    <source>
        <dbReference type="ARBA" id="ARBA00022840"/>
    </source>
</evidence>
<evidence type="ECO:0000256" key="6">
    <source>
        <dbReference type="ARBA" id="ARBA00023136"/>
    </source>
</evidence>
<organism evidence="11 12">
    <name type="scientific">Velocimicrobium porci</name>
    <dbReference type="NCBI Taxonomy" id="2606634"/>
    <lineage>
        <taxon>Bacteria</taxon>
        <taxon>Bacillati</taxon>
        <taxon>Bacillota</taxon>
        <taxon>Clostridia</taxon>
        <taxon>Lachnospirales</taxon>
        <taxon>Lachnospiraceae</taxon>
        <taxon>Velocimicrobium</taxon>
    </lineage>
</organism>
<keyword evidence="5 8" id="KW-1133">Transmembrane helix</keyword>
<proteinExistence type="predicted"/>
<evidence type="ECO:0000256" key="2">
    <source>
        <dbReference type="ARBA" id="ARBA00022692"/>
    </source>
</evidence>
<dbReference type="PROSITE" id="PS50929">
    <property type="entry name" value="ABC_TM1F"/>
    <property type="match status" value="1"/>
</dbReference>
<dbReference type="EMBL" id="VUMT01000002">
    <property type="protein sequence ID" value="MSS62692.1"/>
    <property type="molecule type" value="Genomic_DNA"/>
</dbReference>
<evidence type="ECO:0000256" key="3">
    <source>
        <dbReference type="ARBA" id="ARBA00022741"/>
    </source>
</evidence>
<feature type="transmembrane region" description="Helical" evidence="8">
    <location>
        <begin position="252"/>
        <end position="272"/>
    </location>
</feature>
<dbReference type="SUPFAM" id="SSF52540">
    <property type="entry name" value="P-loop containing nucleoside triphosphate hydrolases"/>
    <property type="match status" value="1"/>
</dbReference>
<gene>
    <name evidence="11" type="ORF">FYJ58_02135</name>
</gene>
<keyword evidence="4 11" id="KW-0067">ATP-binding</keyword>
<dbReference type="Proteomes" id="UP000482209">
    <property type="component" value="Unassembled WGS sequence"/>
</dbReference>
<dbReference type="InterPro" id="IPR017871">
    <property type="entry name" value="ABC_transporter-like_CS"/>
</dbReference>
<feature type="transmembrane region" description="Helical" evidence="8">
    <location>
        <begin position="48"/>
        <end position="75"/>
    </location>
</feature>
<sequence>MNKKRNGWQVMYGLIGLIKPLLLPMTVAIIMGTAGHLCATFITVLGGYGILSVLGLFSGMAMKYITIVLISLAVFRGILRYSEQACNHYIAFRLLARIRHMVFQKLRILAPAKLDGREKGNLIAIITTDIELLEVFYAHTISPICIAVLTSGFMVWFIGKRHIFLGLVAFLGYFLVGILIPMFNGKLGAKLGQRYREKFGELNSTVLDNLRGIREINQYAQIEQRKNKMNQKTEDLKAAQSQLKRLESWQRVMTDISIIGTGVFMIIVAAILEQQGKIDFSESLLTVIAIMSSFGPVAALSSLSNNLHQTLASGNRVLNLLEEEAVTKEVDDGNEFVAGDIQCNNLTFYYNKGKSTQILSGLNVHLKHGTIIGIHGKSGCGKSTFLKLLMRFFETTEGEICYRDTNINKINTKSLRAHIAYVEQETFLFHDTIENNLKIAKEDATMEEVISAAKKASIHDFIEALPQGYKTIVSELGSSVSGGEKQRIGIARAFLKDSDYIFLDEPTSNLDSLNEAVILKTLKKEQQSKTIVLVSHRRSTMNITDTTIHMEETV</sequence>
<dbReference type="PANTHER" id="PTHR43394:SF1">
    <property type="entry name" value="ATP-BINDING CASSETTE SUB-FAMILY B MEMBER 10, MITOCHONDRIAL"/>
    <property type="match status" value="1"/>
</dbReference>
<evidence type="ECO:0000256" key="7">
    <source>
        <dbReference type="SAM" id="Coils"/>
    </source>
</evidence>
<feature type="domain" description="ABC transmembrane type-1" evidence="10">
    <location>
        <begin position="27"/>
        <end position="309"/>
    </location>
</feature>
<dbReference type="SMART" id="SM00382">
    <property type="entry name" value="AAA"/>
    <property type="match status" value="1"/>
</dbReference>
<dbReference type="InterPro" id="IPR036640">
    <property type="entry name" value="ABC1_TM_sf"/>
</dbReference>
<dbReference type="PANTHER" id="PTHR43394">
    <property type="entry name" value="ATP-DEPENDENT PERMEASE MDL1, MITOCHONDRIAL"/>
    <property type="match status" value="1"/>
</dbReference>
<dbReference type="PROSITE" id="PS00211">
    <property type="entry name" value="ABC_TRANSPORTER_1"/>
    <property type="match status" value="1"/>
</dbReference>